<dbReference type="InterPro" id="IPR059052">
    <property type="entry name" value="HH_YbhG-like"/>
</dbReference>
<dbReference type="PANTHER" id="PTHR30438">
    <property type="entry name" value="36 KDA ANTIGEN-RELATED"/>
    <property type="match status" value="1"/>
</dbReference>
<keyword evidence="2" id="KW-1133">Transmembrane helix</keyword>
<keyword evidence="2" id="KW-0812">Transmembrane</keyword>
<feature type="domain" description="YbhG-like alpha-helical hairpin" evidence="3">
    <location>
        <begin position="86"/>
        <end position="201"/>
    </location>
</feature>
<dbReference type="Gene3D" id="1.10.287.470">
    <property type="entry name" value="Helix hairpin bin"/>
    <property type="match status" value="1"/>
</dbReference>
<keyword evidence="5" id="KW-1185">Reference proteome</keyword>
<dbReference type="GO" id="GO:0005886">
    <property type="term" value="C:plasma membrane"/>
    <property type="evidence" value="ECO:0007669"/>
    <property type="project" value="TreeGrafter"/>
</dbReference>
<dbReference type="Proteomes" id="UP000198788">
    <property type="component" value="Unassembled WGS sequence"/>
</dbReference>
<feature type="transmembrane region" description="Helical" evidence="2">
    <location>
        <begin position="5"/>
        <end position="26"/>
    </location>
</feature>
<organism evidence="4 5">
    <name type="scientific">Brevundimonas viscosa</name>
    <dbReference type="NCBI Taxonomy" id="871741"/>
    <lineage>
        <taxon>Bacteria</taxon>
        <taxon>Pseudomonadati</taxon>
        <taxon>Pseudomonadota</taxon>
        <taxon>Alphaproteobacteria</taxon>
        <taxon>Caulobacterales</taxon>
        <taxon>Caulobacteraceae</taxon>
        <taxon>Brevundimonas</taxon>
    </lineage>
</organism>
<accession>A0A1I6P800</accession>
<reference evidence="5" key="1">
    <citation type="submission" date="2016-10" db="EMBL/GenBank/DDBJ databases">
        <authorList>
            <person name="Varghese N."/>
            <person name="Submissions S."/>
        </authorList>
    </citation>
    <scope>NUCLEOTIDE SEQUENCE [LARGE SCALE GENOMIC DNA]</scope>
    <source>
        <strain evidence="5">CGMCC 1.10683</strain>
    </source>
</reference>
<dbReference type="RefSeq" id="WP_092307174.1">
    <property type="nucleotide sequence ID" value="NZ_FOZV01000001.1"/>
</dbReference>
<dbReference type="Gene3D" id="2.40.50.100">
    <property type="match status" value="1"/>
</dbReference>
<dbReference type="Gene3D" id="2.40.30.170">
    <property type="match status" value="1"/>
</dbReference>
<dbReference type="AlphaFoldDB" id="A0A1I6P800"/>
<sequence>MRHRLIYRIAAVVGVVATGAAVWSFLQTDQTNRPLSGYVEGESVYLAAPASGALETLYVREGDRVQAGAVTFQIDPGVQEAQERGAAASVEAARARADDLRTGQRAQELEVFDTELAAAQAQLREAEASYARIEPLVRRGIYAPARLDQERANRDTARAQVEAVRRRREVATLGAREDALRAAEQQIRQAEGGLNEAEVRLRTLSPRAPVEARVEEIFFRQGEFVPANQPVLALLPDAEVKLRFFVPERELIHYRPGGVVRFSCDGCGAPRKARITWISPRPEFTPPILYSQGSRDRLVFMIEAAPENPRSLQPGLPVDVERLRGSR</sequence>
<keyword evidence="1" id="KW-0175">Coiled coil</keyword>
<protein>
    <submittedName>
        <fullName evidence="4">HlyD family secretion protein</fullName>
    </submittedName>
</protein>
<keyword evidence="2" id="KW-0472">Membrane</keyword>
<dbReference type="SUPFAM" id="SSF111369">
    <property type="entry name" value="HlyD-like secretion proteins"/>
    <property type="match status" value="2"/>
</dbReference>
<dbReference type="EMBL" id="FOZV01000001">
    <property type="protein sequence ID" value="SFS36317.1"/>
    <property type="molecule type" value="Genomic_DNA"/>
</dbReference>
<evidence type="ECO:0000313" key="5">
    <source>
        <dbReference type="Proteomes" id="UP000198788"/>
    </source>
</evidence>
<name>A0A1I6P800_9CAUL</name>
<evidence type="ECO:0000256" key="2">
    <source>
        <dbReference type="SAM" id="Phobius"/>
    </source>
</evidence>
<evidence type="ECO:0000259" key="3">
    <source>
        <dbReference type="Pfam" id="PF25881"/>
    </source>
</evidence>
<dbReference type="STRING" id="871741.SAMN05192570_0917"/>
<dbReference type="OrthoDB" id="9810980at2"/>
<proteinExistence type="predicted"/>
<evidence type="ECO:0000256" key="1">
    <source>
        <dbReference type="SAM" id="Coils"/>
    </source>
</evidence>
<evidence type="ECO:0000313" key="4">
    <source>
        <dbReference type="EMBL" id="SFS36317.1"/>
    </source>
</evidence>
<dbReference type="Pfam" id="PF25881">
    <property type="entry name" value="HH_YBHG"/>
    <property type="match status" value="1"/>
</dbReference>
<feature type="coiled-coil region" evidence="1">
    <location>
        <begin position="109"/>
        <end position="200"/>
    </location>
</feature>
<gene>
    <name evidence="4" type="ORF">SAMN05192570_0917</name>
</gene>
<dbReference type="PANTHER" id="PTHR30438:SF2">
    <property type="entry name" value="MEMBRANE PROTEIN"/>
    <property type="match status" value="1"/>
</dbReference>